<evidence type="ECO:0000313" key="12">
    <source>
        <dbReference type="EMBL" id="MBB3229220.1"/>
    </source>
</evidence>
<evidence type="ECO:0000256" key="5">
    <source>
        <dbReference type="ARBA" id="ARBA00013151"/>
    </source>
</evidence>
<dbReference type="Gene3D" id="3.20.20.70">
    <property type="entry name" value="Aldolase class I"/>
    <property type="match status" value="1"/>
</dbReference>
<dbReference type="HAMAP" id="MF_00493">
    <property type="entry name" value="Transaldolase_2"/>
    <property type="match status" value="1"/>
</dbReference>
<dbReference type="InterPro" id="IPR018225">
    <property type="entry name" value="Transaldolase_AS"/>
</dbReference>
<proteinExistence type="inferred from homology"/>
<evidence type="ECO:0000256" key="6">
    <source>
        <dbReference type="ARBA" id="ARBA00022490"/>
    </source>
</evidence>
<keyword evidence="6 11" id="KW-0963">Cytoplasm</keyword>
<comment type="catalytic activity">
    <reaction evidence="10 11">
        <text>D-sedoheptulose 7-phosphate + D-glyceraldehyde 3-phosphate = D-erythrose 4-phosphate + beta-D-fructose 6-phosphate</text>
        <dbReference type="Rhea" id="RHEA:17053"/>
        <dbReference type="ChEBI" id="CHEBI:16897"/>
        <dbReference type="ChEBI" id="CHEBI:57483"/>
        <dbReference type="ChEBI" id="CHEBI:57634"/>
        <dbReference type="ChEBI" id="CHEBI:59776"/>
        <dbReference type="EC" id="2.2.1.2"/>
    </reaction>
</comment>
<dbReference type="EMBL" id="JACHXR010000001">
    <property type="protein sequence ID" value="MBB3229220.1"/>
    <property type="molecule type" value="Genomic_DNA"/>
</dbReference>
<comment type="subcellular location">
    <subcellularLocation>
        <location evidence="2 11">Cytoplasm</location>
    </subcellularLocation>
</comment>
<comment type="similarity">
    <text evidence="4 11">Belongs to the transaldolase family. Type 2 subfamily.</text>
</comment>
<dbReference type="CDD" id="cd00955">
    <property type="entry name" value="Transaldolase_like"/>
    <property type="match status" value="1"/>
</dbReference>
<keyword evidence="9 11" id="KW-0704">Schiff base</keyword>
<dbReference type="PIRSF" id="PIRSF036915">
    <property type="entry name" value="Trnald_Bac_Plnt"/>
    <property type="match status" value="1"/>
</dbReference>
<dbReference type="AlphaFoldDB" id="A0A7W5ERX5"/>
<dbReference type="RefSeq" id="WP_183381761.1">
    <property type="nucleotide sequence ID" value="NZ_JACHXR010000001.1"/>
</dbReference>
<evidence type="ECO:0000256" key="9">
    <source>
        <dbReference type="ARBA" id="ARBA00023270"/>
    </source>
</evidence>
<evidence type="ECO:0000256" key="3">
    <source>
        <dbReference type="ARBA" id="ARBA00004857"/>
    </source>
</evidence>
<evidence type="ECO:0000256" key="10">
    <source>
        <dbReference type="ARBA" id="ARBA00048810"/>
    </source>
</evidence>
<evidence type="ECO:0000256" key="8">
    <source>
        <dbReference type="ARBA" id="ARBA00023126"/>
    </source>
</evidence>
<evidence type="ECO:0000256" key="7">
    <source>
        <dbReference type="ARBA" id="ARBA00022679"/>
    </source>
</evidence>
<evidence type="ECO:0000313" key="13">
    <source>
        <dbReference type="Proteomes" id="UP000518892"/>
    </source>
</evidence>
<organism evidence="12 13">
    <name type="scientific">Halomonas stenophila</name>
    <dbReference type="NCBI Taxonomy" id="795312"/>
    <lineage>
        <taxon>Bacteria</taxon>
        <taxon>Pseudomonadati</taxon>
        <taxon>Pseudomonadota</taxon>
        <taxon>Gammaproteobacteria</taxon>
        <taxon>Oceanospirillales</taxon>
        <taxon>Halomonadaceae</taxon>
        <taxon>Halomonas</taxon>
    </lineage>
</organism>
<comment type="pathway">
    <text evidence="3 11">Carbohydrate degradation; pentose phosphate pathway; D-glyceraldehyde 3-phosphate and beta-D-fructose 6-phosphate from D-ribose 5-phosphate and D-xylulose 5-phosphate (non-oxidative stage): step 2/3.</text>
</comment>
<dbReference type="PANTHER" id="PTHR10683">
    <property type="entry name" value="TRANSALDOLASE"/>
    <property type="match status" value="1"/>
</dbReference>
<dbReference type="InterPro" id="IPR001585">
    <property type="entry name" value="TAL/FSA"/>
</dbReference>
<evidence type="ECO:0000256" key="1">
    <source>
        <dbReference type="ARBA" id="ARBA00003518"/>
    </source>
</evidence>
<dbReference type="PANTHER" id="PTHR10683:SF31">
    <property type="entry name" value="TRANSALDOLASE"/>
    <property type="match status" value="1"/>
</dbReference>
<protein>
    <recommendedName>
        <fullName evidence="5 11">Transaldolase</fullName>
        <ecNumber evidence="5 11">2.2.1.2</ecNumber>
    </recommendedName>
</protein>
<evidence type="ECO:0000256" key="11">
    <source>
        <dbReference type="HAMAP-Rule" id="MF_00493"/>
    </source>
</evidence>
<keyword evidence="13" id="KW-1185">Reference proteome</keyword>
<evidence type="ECO:0000256" key="4">
    <source>
        <dbReference type="ARBA" id="ARBA00008426"/>
    </source>
</evidence>
<accession>A0A7W5ERX5</accession>
<dbReference type="NCBIfam" id="NF002881">
    <property type="entry name" value="PRK03343.1"/>
    <property type="match status" value="1"/>
</dbReference>
<keyword evidence="8 11" id="KW-0570">Pentose shunt</keyword>
<dbReference type="GO" id="GO:0004801">
    <property type="term" value="F:transaldolase activity"/>
    <property type="evidence" value="ECO:0007669"/>
    <property type="project" value="UniProtKB-UniRule"/>
</dbReference>
<dbReference type="GO" id="GO:0005737">
    <property type="term" value="C:cytoplasm"/>
    <property type="evidence" value="ECO:0007669"/>
    <property type="project" value="UniProtKB-SubCell"/>
</dbReference>
<dbReference type="Proteomes" id="UP000518892">
    <property type="component" value="Unassembled WGS sequence"/>
</dbReference>
<reference evidence="12 13" key="1">
    <citation type="submission" date="2020-08" db="EMBL/GenBank/DDBJ databases">
        <title>Genomic Encyclopedia of Type Strains, Phase III (KMG-III): the genomes of soil and plant-associated and newly described type strains.</title>
        <authorList>
            <person name="Whitman W."/>
        </authorList>
    </citation>
    <scope>NUCLEOTIDE SEQUENCE [LARGE SCALE GENOMIC DNA]</scope>
    <source>
        <strain evidence="12 13">CECT 7744</strain>
    </source>
</reference>
<sequence>MSRLSRIAEFGQQVWLDNLSRRLLESGRLERWLKEDAIAGVTSNPAIFHKAIAEDPLYRDDLARLRDREPDPERRFEALVLPDIRAACDLLRPRYDATGGDQGHVSFEVSPRLAQDAAGTLAAAERLWAAIDRPNAMIKIPATRACLPAIRDAIAAGLNVNVTLMFSPRHLDDVFAAYREGLAARHAAGKPVDHMRAVASVFLSRVDSLIDARLPEAAAHLRGRIAVASAKAAYARWQEVFGGEAFAALRAAGARPQRCLWASTGTKNPAYSDVMYVEELIGPDTVNTVPDATLAAFADHGEAAETLPRGLDQAREQLAELDALGIDLDAIGERLQREGLAAFDQSYDELLRLVD</sequence>
<dbReference type="GO" id="GO:0005975">
    <property type="term" value="P:carbohydrate metabolic process"/>
    <property type="evidence" value="ECO:0007669"/>
    <property type="project" value="InterPro"/>
</dbReference>
<evidence type="ECO:0000256" key="2">
    <source>
        <dbReference type="ARBA" id="ARBA00004496"/>
    </source>
</evidence>
<name>A0A7W5ERX5_9GAMM</name>
<keyword evidence="7 11" id="KW-0808">Transferase</keyword>
<dbReference type="PROSITE" id="PS01054">
    <property type="entry name" value="TRANSALDOLASE_1"/>
    <property type="match status" value="1"/>
</dbReference>
<comment type="caution">
    <text evidence="12">The sequence shown here is derived from an EMBL/GenBank/DDBJ whole genome shotgun (WGS) entry which is preliminary data.</text>
</comment>
<dbReference type="SUPFAM" id="SSF51569">
    <property type="entry name" value="Aldolase"/>
    <property type="match status" value="1"/>
</dbReference>
<dbReference type="EC" id="2.2.1.2" evidence="5 11"/>
<dbReference type="Pfam" id="PF00923">
    <property type="entry name" value="TAL_FSA"/>
    <property type="match status" value="1"/>
</dbReference>
<feature type="active site" description="Schiff-base intermediate with substrate" evidence="11">
    <location>
        <position position="139"/>
    </location>
</feature>
<gene>
    <name evidence="11" type="primary">tal</name>
    <name evidence="12" type="ORF">FHR97_000035</name>
</gene>
<dbReference type="InterPro" id="IPR004732">
    <property type="entry name" value="Transaldolase_2"/>
</dbReference>
<dbReference type="UniPathway" id="UPA00115">
    <property type="reaction ID" value="UER00414"/>
</dbReference>
<dbReference type="GO" id="GO:0006098">
    <property type="term" value="P:pentose-phosphate shunt"/>
    <property type="evidence" value="ECO:0007669"/>
    <property type="project" value="UniProtKB-UniRule"/>
</dbReference>
<dbReference type="InterPro" id="IPR013785">
    <property type="entry name" value="Aldolase_TIM"/>
</dbReference>
<comment type="function">
    <text evidence="1 11">Transaldolase is important for the balance of metabolites in the pentose-phosphate pathway.</text>
</comment>
<dbReference type="NCBIfam" id="TIGR00876">
    <property type="entry name" value="tal_mycobact"/>
    <property type="match status" value="1"/>
</dbReference>